<organism evidence="1 2">
    <name type="scientific">Colletotrichum truncatum</name>
    <name type="common">Anthracnose fungus</name>
    <name type="synonym">Colletotrichum capsici</name>
    <dbReference type="NCBI Taxonomy" id="5467"/>
    <lineage>
        <taxon>Eukaryota</taxon>
        <taxon>Fungi</taxon>
        <taxon>Dikarya</taxon>
        <taxon>Ascomycota</taxon>
        <taxon>Pezizomycotina</taxon>
        <taxon>Sordariomycetes</taxon>
        <taxon>Hypocreomycetidae</taxon>
        <taxon>Glomerellales</taxon>
        <taxon>Glomerellaceae</taxon>
        <taxon>Colletotrichum</taxon>
        <taxon>Colletotrichum truncatum species complex</taxon>
    </lineage>
</organism>
<dbReference type="EMBL" id="VUJX02000008">
    <property type="protein sequence ID" value="KAL0932539.1"/>
    <property type="molecule type" value="Genomic_DNA"/>
</dbReference>
<reference evidence="1 2" key="1">
    <citation type="journal article" date="2020" name="Phytopathology">
        <title>Genome Sequence Resources of Colletotrichum truncatum, C. plurivorum, C. musicola, and C. sojae: Four Species Pathogenic to Soybean (Glycine max).</title>
        <authorList>
            <person name="Rogerio F."/>
            <person name="Boufleur T.R."/>
            <person name="Ciampi-Guillardi M."/>
            <person name="Sukno S.A."/>
            <person name="Thon M.R."/>
            <person name="Massola Junior N.S."/>
            <person name="Baroncelli R."/>
        </authorList>
    </citation>
    <scope>NUCLEOTIDE SEQUENCE [LARGE SCALE GENOMIC DNA]</scope>
    <source>
        <strain evidence="1 2">CMES1059</strain>
    </source>
</reference>
<proteinExistence type="predicted"/>
<dbReference type="Proteomes" id="UP000805649">
    <property type="component" value="Unassembled WGS sequence"/>
</dbReference>
<name>A0ACC3YKW6_COLTU</name>
<comment type="caution">
    <text evidence="1">The sequence shown here is derived from an EMBL/GenBank/DDBJ whole genome shotgun (WGS) entry which is preliminary data.</text>
</comment>
<evidence type="ECO:0000313" key="2">
    <source>
        <dbReference type="Proteomes" id="UP000805649"/>
    </source>
</evidence>
<gene>
    <name evidence="1" type="ORF">CTRU02_211502</name>
</gene>
<sequence>MEPYFRPTDDGPTPDWHPVSKESLIEPQVETITVRIRCLESWEELWVELNRDCIDTKNDPRRPRAQDAQLKVTASGAFLTVQEYVSAVHPWLMGMRERLLDALGNIYDRPSAETKLAVLQFGVGPLSIGYVDRWAYWHRKSEPVARLSEVEREEASRKVMERYKARSAERVRELERLRQENN</sequence>
<accession>A0ACC3YKW6</accession>
<protein>
    <submittedName>
        <fullName evidence="1">Uncharacterized protein</fullName>
    </submittedName>
</protein>
<evidence type="ECO:0000313" key="1">
    <source>
        <dbReference type="EMBL" id="KAL0932539.1"/>
    </source>
</evidence>
<keyword evidence="2" id="KW-1185">Reference proteome</keyword>